<reference evidence="14" key="4">
    <citation type="journal article" date="2015" name="PLoS ONE">
        <title>Comprehensive Evaluation of Toxoplasma gondii VEG and Neospora caninum LIV Genomes with Tachyzoite Stage Transcriptome and Proteome Defines Novel Transcript Features.</title>
        <authorList>
            <person name="Ramaprasad A."/>
            <person name="Mourier T."/>
            <person name="Naeem R."/>
            <person name="Malas T.B."/>
            <person name="Moussa E."/>
            <person name="Panigrahi A."/>
            <person name="Vermont S.J."/>
            <person name="Otto T.D."/>
            <person name="Wastling J."/>
            <person name="Pain A."/>
        </authorList>
    </citation>
    <scope>NUCLEOTIDE SEQUENCE</scope>
    <source>
        <strain evidence="14">Liverpool</strain>
    </source>
</reference>
<dbReference type="OMA" id="SSFAVIW"/>
<keyword evidence="8" id="KW-0770">Synapse</keyword>
<dbReference type="VEuPathDB" id="ToxoDB:NCLIV_056960"/>
<dbReference type="EMBL" id="FR823392">
    <property type="protein sequence ID" value="CBZ55272.1"/>
    <property type="molecule type" value="Genomic_DNA"/>
</dbReference>
<sequence length="498" mass="51937">MFAVSVGVEEPVGRGSHRAASPPSSPSRSSRTGLSDSAKARAPEGHYAPGKGPTQALRVACEKGRRRRLIKWACIVSYVSIFMSILFGVAAMICGVMGDVILSLVALAFETWIDMLSSVAVIWRFQEDEALTNGPSTLLHPPPPYRTSGSTVASLKREDSSASTASPGFKDDEGPKRAGSVTSLAASTSPKRSPSTPLASSSPRSSASVPSSPGRLCGAPSPYECVKPELSVEKEQQAKQDGQSAASQEDAWNSLAVKMRTEPPSPSRLRPGYASQAALAATASLEMSPNSQTALPFAASLPPLNRGMSHAARERQSSMAVGALFIALAVWVSIHSICDLVSTGKRGTAPEGGPSNGELSQETTKEYRSALLTCILCWPSALVFGALALVKFDLAARLRSQVLGRDAMCSAFGVALSLVAGIVSFIALGRVTPGLHGGANAASHDVTSYDAIAALVIGGMMLVEGLRTVAANWKPTQQELLSSNQILVVASPSAYAES</sequence>
<dbReference type="InParanoid" id="F0VNH6"/>
<evidence type="ECO:0000256" key="7">
    <source>
        <dbReference type="ARBA" id="ARBA00022989"/>
    </source>
</evidence>
<feature type="transmembrane region" description="Helical" evidence="12">
    <location>
        <begin position="451"/>
        <end position="470"/>
    </location>
</feature>
<dbReference type="GeneID" id="13440685"/>
<evidence type="ECO:0000256" key="6">
    <source>
        <dbReference type="ARBA" id="ARBA00022833"/>
    </source>
</evidence>
<organism evidence="13 15">
    <name type="scientific">Neospora caninum (strain Liverpool)</name>
    <dbReference type="NCBI Taxonomy" id="572307"/>
    <lineage>
        <taxon>Eukaryota</taxon>
        <taxon>Sar</taxon>
        <taxon>Alveolata</taxon>
        <taxon>Apicomplexa</taxon>
        <taxon>Conoidasida</taxon>
        <taxon>Coccidia</taxon>
        <taxon>Eucoccidiorida</taxon>
        <taxon>Eimeriorina</taxon>
        <taxon>Sarcocystidae</taxon>
        <taxon>Neospora</taxon>
    </lineage>
</organism>
<evidence type="ECO:0000256" key="3">
    <source>
        <dbReference type="ARBA" id="ARBA00008731"/>
    </source>
</evidence>
<feature type="transmembrane region" description="Helical" evidence="12">
    <location>
        <begin position="370"/>
        <end position="390"/>
    </location>
</feature>
<gene>
    <name evidence="14" type="ORF">BN1204_056960</name>
    <name evidence="13" type="ORF">NCLIV_056960</name>
</gene>
<protein>
    <submittedName>
        <fullName evidence="13">Uncharacterized protein</fullName>
    </submittedName>
</protein>
<feature type="transmembrane region" description="Helical" evidence="12">
    <location>
        <begin position="318"/>
        <end position="337"/>
    </location>
</feature>
<dbReference type="RefSeq" id="XP_003885300.1">
    <property type="nucleotide sequence ID" value="XM_003885251.1"/>
</dbReference>
<evidence type="ECO:0000313" key="15">
    <source>
        <dbReference type="Proteomes" id="UP000007494"/>
    </source>
</evidence>
<dbReference type="PANTHER" id="PTHR31937:SF2">
    <property type="entry name" value="TRANSMEMBRANE PROTEIN 163"/>
    <property type="match status" value="1"/>
</dbReference>
<reference evidence="15" key="3">
    <citation type="journal article" date="2012" name="PLoS Pathog.">
        <title>Comparative genomics of the apicomplexan parasites Toxoplasma gondii and Neospora caninum: Coccidia differing in host range and transmission strategy.</title>
        <authorList>
            <person name="Reid A.J."/>
            <person name="Vermont S.J."/>
            <person name="Cotton J.A."/>
            <person name="Harris D."/>
            <person name="Hill-Cawthorne G.A."/>
            <person name="Konen-Waisman S."/>
            <person name="Latham S.M."/>
            <person name="Mourier T."/>
            <person name="Norton R."/>
            <person name="Quail M.A."/>
            <person name="Sanders M."/>
            <person name="Shanmugam D."/>
            <person name="Sohal A."/>
            <person name="Wasmuth J.D."/>
            <person name="Brunk B."/>
            <person name="Grigg M.E."/>
            <person name="Howard J.C."/>
            <person name="Parkinson J."/>
            <person name="Roos D.S."/>
            <person name="Trees A.J."/>
            <person name="Berriman M."/>
            <person name="Pain A."/>
            <person name="Wastling J.M."/>
        </authorList>
    </citation>
    <scope>NUCLEOTIDE SEQUENCE [LARGE SCALE GENOMIC DNA]</scope>
    <source>
        <strain evidence="15">Liverpool</strain>
    </source>
</reference>
<feature type="transmembrane region" description="Helical" evidence="12">
    <location>
        <begin position="411"/>
        <end position="431"/>
    </location>
</feature>
<comment type="subcellular location">
    <subcellularLocation>
        <location evidence="2">Cytoplasmic vesicle</location>
        <location evidence="2">Secretory vesicle</location>
        <location evidence="2">Synaptic vesicle membrane</location>
        <topology evidence="2">Multi-pass membrane protein</topology>
    </subcellularLocation>
    <subcellularLocation>
        <location evidence="1">Early endosome membrane</location>
    </subcellularLocation>
</comment>
<dbReference type="Gene3D" id="1.20.1510.10">
    <property type="entry name" value="Cation efflux protein transmembrane domain"/>
    <property type="match status" value="1"/>
</dbReference>
<dbReference type="OrthoDB" id="331767at2759"/>
<evidence type="ECO:0000256" key="4">
    <source>
        <dbReference type="ARBA" id="ARBA00022692"/>
    </source>
</evidence>
<dbReference type="EMBL" id="LN714486">
    <property type="protein sequence ID" value="CEL70002.1"/>
    <property type="molecule type" value="Genomic_DNA"/>
</dbReference>
<keyword evidence="10" id="KW-0968">Cytoplasmic vesicle</keyword>
<keyword evidence="7 12" id="KW-1133">Transmembrane helix</keyword>
<dbReference type="InterPro" id="IPR026765">
    <property type="entry name" value="Tmem163"/>
</dbReference>
<feature type="transmembrane region" description="Helical" evidence="12">
    <location>
        <begin position="100"/>
        <end position="123"/>
    </location>
</feature>
<dbReference type="Proteomes" id="UP000007494">
    <property type="component" value="Chromosome XI"/>
</dbReference>
<evidence type="ECO:0000313" key="14">
    <source>
        <dbReference type="EMBL" id="CEL70002.1"/>
    </source>
</evidence>
<evidence type="ECO:0000313" key="13">
    <source>
        <dbReference type="EMBL" id="CBZ55272.1"/>
    </source>
</evidence>
<feature type="compositionally biased region" description="Low complexity" evidence="11">
    <location>
        <begin position="18"/>
        <end position="37"/>
    </location>
</feature>
<name>F0VNH6_NEOCL</name>
<dbReference type="PANTHER" id="PTHR31937">
    <property type="entry name" value="TRANSMEMBRANE PROTEIN 163"/>
    <property type="match status" value="1"/>
</dbReference>
<feature type="transmembrane region" description="Helical" evidence="12">
    <location>
        <begin position="72"/>
        <end position="94"/>
    </location>
</feature>
<evidence type="ECO:0000256" key="10">
    <source>
        <dbReference type="ARBA" id="ARBA00023329"/>
    </source>
</evidence>
<evidence type="ECO:0000256" key="1">
    <source>
        <dbReference type="ARBA" id="ARBA00004146"/>
    </source>
</evidence>
<feature type="compositionally biased region" description="Low complexity" evidence="11">
    <location>
        <begin position="193"/>
        <end position="213"/>
    </location>
</feature>
<feature type="region of interest" description="Disordered" evidence="11">
    <location>
        <begin position="133"/>
        <end position="222"/>
    </location>
</feature>
<dbReference type="AlphaFoldDB" id="F0VNH6"/>
<evidence type="ECO:0000256" key="9">
    <source>
        <dbReference type="ARBA" id="ARBA00023136"/>
    </source>
</evidence>
<dbReference type="GO" id="GO:0031901">
    <property type="term" value="C:early endosome membrane"/>
    <property type="evidence" value="ECO:0007669"/>
    <property type="project" value="UniProtKB-SubCell"/>
</dbReference>
<dbReference type="InterPro" id="IPR027469">
    <property type="entry name" value="Cation_efflux_TMD_sf"/>
</dbReference>
<dbReference type="eggNOG" id="ENOG502R002">
    <property type="taxonomic scope" value="Eukaryota"/>
</dbReference>
<keyword evidence="15" id="KW-1185">Reference proteome</keyword>
<feature type="region of interest" description="Disordered" evidence="11">
    <location>
        <begin position="1"/>
        <end position="53"/>
    </location>
</feature>
<keyword evidence="4 12" id="KW-0812">Transmembrane</keyword>
<dbReference type="SUPFAM" id="SSF161111">
    <property type="entry name" value="Cation efflux protein transmembrane domain-like"/>
    <property type="match status" value="1"/>
</dbReference>
<reference evidence="13" key="1">
    <citation type="submission" date="2011-02" db="EMBL/GenBank/DDBJ databases">
        <authorList>
            <person name="Aslett M."/>
        </authorList>
    </citation>
    <scope>NUCLEOTIDE SEQUENCE</scope>
    <source>
        <strain evidence="13">Liverpool</strain>
    </source>
</reference>
<evidence type="ECO:0000256" key="12">
    <source>
        <dbReference type="SAM" id="Phobius"/>
    </source>
</evidence>
<comment type="similarity">
    <text evidence="3">Belongs to the TMEM163 family.</text>
</comment>
<keyword evidence="9 12" id="KW-0472">Membrane</keyword>
<accession>F0VNH6</accession>
<evidence type="ECO:0000256" key="5">
    <source>
        <dbReference type="ARBA" id="ARBA00022753"/>
    </source>
</evidence>
<evidence type="ECO:0000256" key="2">
    <source>
        <dbReference type="ARBA" id="ARBA00004644"/>
    </source>
</evidence>
<keyword evidence="6" id="KW-0862">Zinc</keyword>
<reference evidence="13" key="2">
    <citation type="submission" date="2011-03" db="EMBL/GenBank/DDBJ databases">
        <title>Comparative genomics and transcriptomics of Neospora caninum and Toxoplasma gondii.</title>
        <authorList>
            <person name="Reid A.J."/>
            <person name="Sohal A."/>
            <person name="Harris D."/>
            <person name="Quail M."/>
            <person name="Sanders M."/>
            <person name="Berriman M."/>
            <person name="Wastling J.M."/>
            <person name="Pain A."/>
        </authorList>
    </citation>
    <scope>NUCLEOTIDE SEQUENCE</scope>
    <source>
        <strain evidence="13">Liverpool</strain>
    </source>
</reference>
<evidence type="ECO:0000256" key="11">
    <source>
        <dbReference type="SAM" id="MobiDB-lite"/>
    </source>
</evidence>
<keyword evidence="5" id="KW-0967">Endosome</keyword>
<proteinExistence type="inferred from homology"/>
<feature type="compositionally biased region" description="Polar residues" evidence="11">
    <location>
        <begin position="180"/>
        <end position="192"/>
    </location>
</feature>
<evidence type="ECO:0000256" key="8">
    <source>
        <dbReference type="ARBA" id="ARBA00023018"/>
    </source>
</evidence>